<protein>
    <recommendedName>
        <fullName evidence="3">RNase H type-1 domain-containing protein</fullName>
    </recommendedName>
</protein>
<dbReference type="Proteomes" id="UP001281410">
    <property type="component" value="Unassembled WGS sequence"/>
</dbReference>
<organism evidence="1 2">
    <name type="scientific">Dipteronia sinensis</name>
    <dbReference type="NCBI Taxonomy" id="43782"/>
    <lineage>
        <taxon>Eukaryota</taxon>
        <taxon>Viridiplantae</taxon>
        <taxon>Streptophyta</taxon>
        <taxon>Embryophyta</taxon>
        <taxon>Tracheophyta</taxon>
        <taxon>Spermatophyta</taxon>
        <taxon>Magnoliopsida</taxon>
        <taxon>eudicotyledons</taxon>
        <taxon>Gunneridae</taxon>
        <taxon>Pentapetalae</taxon>
        <taxon>rosids</taxon>
        <taxon>malvids</taxon>
        <taxon>Sapindales</taxon>
        <taxon>Sapindaceae</taxon>
        <taxon>Hippocastanoideae</taxon>
        <taxon>Acereae</taxon>
        <taxon>Dipteronia</taxon>
    </lineage>
</organism>
<dbReference type="PANTHER" id="PTHR47723:SF13">
    <property type="entry name" value="PUTATIVE-RELATED"/>
    <property type="match status" value="1"/>
</dbReference>
<dbReference type="EMBL" id="JANJYJ010000001">
    <property type="protein sequence ID" value="KAK3229955.1"/>
    <property type="molecule type" value="Genomic_DNA"/>
</dbReference>
<dbReference type="AlphaFoldDB" id="A0AAE0B639"/>
<dbReference type="InterPro" id="IPR053151">
    <property type="entry name" value="RNase_H-like"/>
</dbReference>
<reference evidence="1" key="1">
    <citation type="journal article" date="2023" name="Plant J.">
        <title>Genome sequences and population genomics provide insights into the demographic history, inbreeding, and mutation load of two 'living fossil' tree species of Dipteronia.</title>
        <authorList>
            <person name="Feng Y."/>
            <person name="Comes H.P."/>
            <person name="Chen J."/>
            <person name="Zhu S."/>
            <person name="Lu R."/>
            <person name="Zhang X."/>
            <person name="Li P."/>
            <person name="Qiu J."/>
            <person name="Olsen K.M."/>
            <person name="Qiu Y."/>
        </authorList>
    </citation>
    <scope>NUCLEOTIDE SEQUENCE</scope>
    <source>
        <strain evidence="1">NBL</strain>
    </source>
</reference>
<comment type="caution">
    <text evidence="1">The sequence shown here is derived from an EMBL/GenBank/DDBJ whole genome shotgun (WGS) entry which is preliminary data.</text>
</comment>
<name>A0AAE0B639_9ROSI</name>
<evidence type="ECO:0008006" key="3">
    <source>
        <dbReference type="Google" id="ProtNLM"/>
    </source>
</evidence>
<keyword evidence="2" id="KW-1185">Reference proteome</keyword>
<evidence type="ECO:0000313" key="2">
    <source>
        <dbReference type="Proteomes" id="UP001281410"/>
    </source>
</evidence>
<evidence type="ECO:0000313" key="1">
    <source>
        <dbReference type="EMBL" id="KAK3229955.1"/>
    </source>
</evidence>
<dbReference type="PANTHER" id="PTHR47723">
    <property type="entry name" value="OS05G0353850 PROTEIN"/>
    <property type="match status" value="1"/>
</dbReference>
<gene>
    <name evidence="1" type="ORF">Dsin_001836</name>
</gene>
<accession>A0AAE0B639</accession>
<sequence length="204" mass="22487">MTQGEWHLPQLAAVLPWNVVHRINSIHAGKPHSGPDKVIWGWNKSGDFSVKSAYQGAIEAGRCNSGIESIDHLLQGCRDYVYVCESVYKGSKSSAKFIGDLEGWLTGNLQSGKLTSANLPNYLHFSSVLCGDVFPLPIAWLEPNENWVKLNIDGSRNSESGIITARGVLHNHWKSWLKGFVLNKGIGSVIEAKLWGLYEGLKMA</sequence>
<proteinExistence type="predicted"/>